<comment type="similarity">
    <text evidence="4">Belongs to the DASH complex DUO1 family.</text>
</comment>
<evidence type="ECO:0000256" key="1">
    <source>
        <dbReference type="ARBA" id="ARBA00004123"/>
    </source>
</evidence>
<evidence type="ECO:0000256" key="17">
    <source>
        <dbReference type="ARBA" id="ARBA00044152"/>
    </source>
</evidence>
<evidence type="ECO:0000256" key="3">
    <source>
        <dbReference type="ARBA" id="ARBA00004629"/>
    </source>
</evidence>
<dbReference type="PANTHER" id="PTHR28216:SF1">
    <property type="entry name" value="DASH COMPLEX SUBUNIT DUO1"/>
    <property type="match status" value="1"/>
</dbReference>
<protein>
    <recommendedName>
        <fullName evidence="17">DASH complex subunit DUO1</fullName>
    </recommendedName>
    <alternativeName>
        <fullName evidence="18">Outer kinetochore protein DUO1</fullName>
    </alternativeName>
</protein>
<evidence type="ECO:0000256" key="5">
    <source>
        <dbReference type="ARBA" id="ARBA00022454"/>
    </source>
</evidence>
<evidence type="ECO:0000256" key="10">
    <source>
        <dbReference type="ARBA" id="ARBA00022829"/>
    </source>
</evidence>
<evidence type="ECO:0000256" key="6">
    <source>
        <dbReference type="ARBA" id="ARBA00022490"/>
    </source>
</evidence>
<evidence type="ECO:0000256" key="16">
    <source>
        <dbReference type="ARBA" id="ARBA00023328"/>
    </source>
</evidence>
<dbReference type="GO" id="GO:0005874">
    <property type="term" value="C:microtubule"/>
    <property type="evidence" value="ECO:0007669"/>
    <property type="project" value="UniProtKB-KW"/>
</dbReference>
<sequence length="253" mass="28395">MSYDYEPQDSPNVSLIHENIFDQSILNNTAILEKDWDNLPPPTTARPSSSAFAKYTANQQTRQLQQEQDLRKSAGLANPADAAGVPYDPDEVDPARLKELETVKKLNMSMHKINTNLEAAREKLQQFSRTVDQTDQLLDLWISILSQSEHTKRLIDNPSWEGAVTDKIKIRQEEEQRQREREERERQARIAEMERVRREEAAAKAAAAKLAAGNKTRRPSGSTGPARGGRGWARGSVPSGIVRGGTNARGRRV</sequence>
<evidence type="ECO:0000256" key="11">
    <source>
        <dbReference type="ARBA" id="ARBA00022838"/>
    </source>
</evidence>
<keyword evidence="22" id="KW-1185">Reference proteome</keyword>
<evidence type="ECO:0000256" key="12">
    <source>
        <dbReference type="ARBA" id="ARBA00023054"/>
    </source>
</evidence>
<feature type="region of interest" description="Disordered" evidence="20">
    <location>
        <begin position="202"/>
        <end position="253"/>
    </location>
</feature>
<evidence type="ECO:0000256" key="18">
    <source>
        <dbReference type="ARBA" id="ARBA00044358"/>
    </source>
</evidence>
<evidence type="ECO:0000256" key="9">
    <source>
        <dbReference type="ARBA" id="ARBA00022776"/>
    </source>
</evidence>
<organism evidence="21 22">
    <name type="scientific">Jimgerdemannia flammicorona</name>
    <dbReference type="NCBI Taxonomy" id="994334"/>
    <lineage>
        <taxon>Eukaryota</taxon>
        <taxon>Fungi</taxon>
        <taxon>Fungi incertae sedis</taxon>
        <taxon>Mucoromycota</taxon>
        <taxon>Mucoromycotina</taxon>
        <taxon>Endogonomycetes</taxon>
        <taxon>Endogonales</taxon>
        <taxon>Endogonaceae</taxon>
        <taxon>Jimgerdemannia</taxon>
    </lineage>
</organism>
<dbReference type="PANTHER" id="PTHR28216">
    <property type="entry name" value="DASH COMPLEX SUBUNIT DUO1"/>
    <property type="match status" value="1"/>
</dbReference>
<comment type="subcellular location">
    <subcellularLocation>
        <location evidence="3">Chromosome</location>
        <location evidence="3">Centromere</location>
        <location evidence="3">Kinetochore</location>
    </subcellularLocation>
    <subcellularLocation>
        <location evidence="2">Cytoplasm</location>
        <location evidence="2">Cytoskeleton</location>
        <location evidence="2">Spindle</location>
    </subcellularLocation>
    <subcellularLocation>
        <location evidence="1">Nucleus</location>
    </subcellularLocation>
</comment>
<keyword evidence="7" id="KW-0132">Cell division</keyword>
<dbReference type="AlphaFoldDB" id="A0A432ZYU3"/>
<feature type="coiled-coil region" evidence="19">
    <location>
        <begin position="103"/>
        <end position="137"/>
    </location>
</feature>
<gene>
    <name evidence="21" type="ORF">BC936DRAFT_143908</name>
</gene>
<evidence type="ECO:0000256" key="20">
    <source>
        <dbReference type="SAM" id="MobiDB-lite"/>
    </source>
</evidence>
<keyword evidence="5" id="KW-0158">Chromosome</keyword>
<keyword evidence="15" id="KW-0131">Cell cycle</keyword>
<keyword evidence="13" id="KW-0206">Cytoskeleton</keyword>
<dbReference type="GO" id="GO:0007059">
    <property type="term" value="P:chromosome segregation"/>
    <property type="evidence" value="ECO:0007669"/>
    <property type="project" value="UniProtKB-KW"/>
</dbReference>
<name>A0A432ZYU3_9FUNG</name>
<dbReference type="InterPro" id="IPR013960">
    <property type="entry name" value="DASH_Duo1"/>
</dbReference>
<dbReference type="Pfam" id="PF08651">
    <property type="entry name" value="DASH_Duo1"/>
    <property type="match status" value="1"/>
</dbReference>
<dbReference type="OrthoDB" id="5599235at2759"/>
<keyword evidence="10" id="KW-0159">Chromosome partition</keyword>
<evidence type="ECO:0000256" key="4">
    <source>
        <dbReference type="ARBA" id="ARBA00005366"/>
    </source>
</evidence>
<reference evidence="21 22" key="1">
    <citation type="journal article" date="2018" name="New Phytol.">
        <title>Phylogenomics of Endogonaceae and evolution of mycorrhizas within Mucoromycota.</title>
        <authorList>
            <person name="Chang Y."/>
            <person name="Desiro A."/>
            <person name="Na H."/>
            <person name="Sandor L."/>
            <person name="Lipzen A."/>
            <person name="Clum A."/>
            <person name="Barry K."/>
            <person name="Grigoriev I.V."/>
            <person name="Martin F.M."/>
            <person name="Stajich J.E."/>
            <person name="Smith M.E."/>
            <person name="Bonito G."/>
            <person name="Spatafora J.W."/>
        </authorList>
    </citation>
    <scope>NUCLEOTIDE SEQUENCE [LARGE SCALE GENOMIC DNA]</scope>
    <source>
        <strain evidence="21 22">GMNB39</strain>
    </source>
</reference>
<dbReference type="GO" id="GO:0072686">
    <property type="term" value="C:mitotic spindle"/>
    <property type="evidence" value="ECO:0007669"/>
    <property type="project" value="InterPro"/>
</dbReference>
<evidence type="ECO:0000313" key="21">
    <source>
        <dbReference type="EMBL" id="RUO95495.1"/>
    </source>
</evidence>
<dbReference type="GO" id="GO:0042729">
    <property type="term" value="C:DASH complex"/>
    <property type="evidence" value="ECO:0007669"/>
    <property type="project" value="InterPro"/>
</dbReference>
<keyword evidence="14" id="KW-0539">Nucleus</keyword>
<dbReference type="EMBL" id="RBNI01029222">
    <property type="protein sequence ID" value="RUO95495.1"/>
    <property type="molecule type" value="Genomic_DNA"/>
</dbReference>
<dbReference type="GO" id="GO:0051301">
    <property type="term" value="P:cell division"/>
    <property type="evidence" value="ECO:0007669"/>
    <property type="project" value="UniProtKB-KW"/>
</dbReference>
<feature type="coiled-coil region" evidence="19">
    <location>
        <begin position="165"/>
        <end position="199"/>
    </location>
</feature>
<dbReference type="GO" id="GO:0000278">
    <property type="term" value="P:mitotic cell cycle"/>
    <property type="evidence" value="ECO:0007669"/>
    <property type="project" value="InterPro"/>
</dbReference>
<proteinExistence type="inferred from homology"/>
<evidence type="ECO:0000256" key="14">
    <source>
        <dbReference type="ARBA" id="ARBA00023242"/>
    </source>
</evidence>
<evidence type="ECO:0000256" key="13">
    <source>
        <dbReference type="ARBA" id="ARBA00023212"/>
    </source>
</evidence>
<keyword evidence="16" id="KW-0137">Centromere</keyword>
<accession>A0A432ZYU3</accession>
<keyword evidence="9" id="KW-0498">Mitosis</keyword>
<dbReference type="Proteomes" id="UP000268093">
    <property type="component" value="Unassembled WGS sequence"/>
</dbReference>
<evidence type="ECO:0000256" key="2">
    <source>
        <dbReference type="ARBA" id="ARBA00004186"/>
    </source>
</evidence>
<keyword evidence="11" id="KW-0995">Kinetochore</keyword>
<evidence type="ECO:0000313" key="22">
    <source>
        <dbReference type="Proteomes" id="UP000268093"/>
    </source>
</evidence>
<keyword evidence="12 19" id="KW-0175">Coiled coil</keyword>
<keyword evidence="8" id="KW-0493">Microtubule</keyword>
<evidence type="ECO:0000256" key="7">
    <source>
        <dbReference type="ARBA" id="ARBA00022618"/>
    </source>
</evidence>
<evidence type="ECO:0000256" key="15">
    <source>
        <dbReference type="ARBA" id="ARBA00023306"/>
    </source>
</evidence>
<evidence type="ECO:0000256" key="19">
    <source>
        <dbReference type="SAM" id="Coils"/>
    </source>
</evidence>
<keyword evidence="6" id="KW-0963">Cytoplasm</keyword>
<feature type="compositionally biased region" description="Low complexity" evidence="20">
    <location>
        <begin position="203"/>
        <end position="212"/>
    </location>
</feature>
<comment type="caution">
    <text evidence="21">The sequence shown here is derived from an EMBL/GenBank/DDBJ whole genome shotgun (WGS) entry which is preliminary data.</text>
</comment>
<evidence type="ECO:0000256" key="8">
    <source>
        <dbReference type="ARBA" id="ARBA00022701"/>
    </source>
</evidence>